<feature type="region of interest" description="Disordered" evidence="9">
    <location>
        <begin position="293"/>
        <end position="360"/>
    </location>
</feature>
<sequence>MKNHAAPTSGATAKSANHHQHGHQHSNETFARKKAKILSQLAVPLAEYADASPKGSVDAGIRDLIDELNEQAGLVTTSSCAGRVSVYLEGKKEKEKKEEGAASAIASAAGGKGGGEWLFVSHDPLVVAGEDEEGGRERDWASLFGVAGGEADALVERETGLVGDDGAAARLIHFKFEPMILHVLTASHSHAQRIVQAGIEAGFRETGTVSLLGRGRSNEDATPIVAVRSMGLSFESLIGVETSAHDATARRCCLVSPGYLTLLVRIANERFAENQKRIARFRAALKTAFVEEQEEDGGAGGGWEDSKARSIRKREEGLRRREEMRKKDEETAAADDRSGLDADMVLQVPESPLQDVETKQ</sequence>
<feature type="domain" description="tRNA wybutosine-synthesizing protein" evidence="10">
    <location>
        <begin position="33"/>
        <end position="286"/>
    </location>
</feature>
<protein>
    <recommendedName>
        <fullName evidence="2">tRNA(Phe) 7-[(3-amino-3-carboxypropyl)-4-demethylwyosine(37)-N(4)]-methyltransferase</fullName>
        <ecNumber evidence="2">2.1.1.282</ecNumber>
    </recommendedName>
    <alternativeName>
        <fullName evidence="7">tRNA(Phe) 7-((3-amino-3-carboxypropyl)-4-demethylwyosine(37)-N(4))-methyltransferase</fullName>
    </alternativeName>
</protein>
<evidence type="ECO:0000256" key="7">
    <source>
        <dbReference type="ARBA" id="ARBA00030554"/>
    </source>
</evidence>
<comment type="caution">
    <text evidence="11">The sequence shown here is derived from an EMBL/GenBank/DDBJ whole genome shotgun (WGS) entry which is preliminary data.</text>
</comment>
<feature type="region of interest" description="Disordered" evidence="9">
    <location>
        <begin position="1"/>
        <end position="29"/>
    </location>
</feature>
<dbReference type="GO" id="GO:0008033">
    <property type="term" value="P:tRNA processing"/>
    <property type="evidence" value="ECO:0007669"/>
    <property type="project" value="UniProtKB-KW"/>
</dbReference>
<name>A0AAE0J650_9PEZI</name>
<evidence type="ECO:0000256" key="6">
    <source>
        <dbReference type="ARBA" id="ARBA00022694"/>
    </source>
</evidence>
<evidence type="ECO:0000313" key="12">
    <source>
        <dbReference type="Proteomes" id="UP001286456"/>
    </source>
</evidence>
<comment type="similarity">
    <text evidence="1">Belongs to the TYW3 family.</text>
</comment>
<dbReference type="PANTHER" id="PTHR48418:SF1">
    <property type="entry name" value="TRNA WYBUTOSINE-SYNTHESIZING PROTEIN 3"/>
    <property type="match status" value="1"/>
</dbReference>
<comment type="catalytic activity">
    <reaction evidence="8">
        <text>4-demethyl-7-[(3S)-3-amino-3-carboxypropyl]wyosine(37) in tRNA(Phe) + S-adenosyl-L-methionine = 7-[(3S)-3-amino-3-carboxypropyl]wyosine(37) in tRNA(Phe) + S-adenosyl-L-homocysteine + H(+)</text>
        <dbReference type="Rhea" id="RHEA:36635"/>
        <dbReference type="Rhea" id="RHEA-COMP:10378"/>
        <dbReference type="Rhea" id="RHEA-COMP:10379"/>
        <dbReference type="ChEBI" id="CHEBI:15378"/>
        <dbReference type="ChEBI" id="CHEBI:57856"/>
        <dbReference type="ChEBI" id="CHEBI:59789"/>
        <dbReference type="ChEBI" id="CHEBI:73543"/>
        <dbReference type="ChEBI" id="CHEBI:73550"/>
        <dbReference type="EC" id="2.1.1.282"/>
    </reaction>
</comment>
<evidence type="ECO:0000256" key="1">
    <source>
        <dbReference type="ARBA" id="ARBA00008569"/>
    </source>
</evidence>
<dbReference type="GO" id="GO:0008168">
    <property type="term" value="F:methyltransferase activity"/>
    <property type="evidence" value="ECO:0007669"/>
    <property type="project" value="UniProtKB-KW"/>
</dbReference>
<dbReference type="SUPFAM" id="SSF111278">
    <property type="entry name" value="SSo0622-like"/>
    <property type="match status" value="1"/>
</dbReference>
<dbReference type="EC" id="2.1.1.282" evidence="2"/>
<evidence type="ECO:0000256" key="2">
    <source>
        <dbReference type="ARBA" id="ARBA00012750"/>
    </source>
</evidence>
<dbReference type="Proteomes" id="UP001286456">
    <property type="component" value="Unassembled WGS sequence"/>
</dbReference>
<accession>A0AAE0J650</accession>
<dbReference type="PANTHER" id="PTHR48418">
    <property type="entry name" value="TRNA WYBUTOSINE-SYNTHESIZING PROTEIN 3"/>
    <property type="match status" value="1"/>
</dbReference>
<dbReference type="Gene3D" id="3.30.1960.10">
    <property type="entry name" value="tRNA wybutosine-synthesizing-like"/>
    <property type="match status" value="1"/>
</dbReference>
<reference evidence="11" key="1">
    <citation type="journal article" date="2023" name="Mol. Phylogenet. Evol.">
        <title>Genome-scale phylogeny and comparative genomics of the fungal order Sordariales.</title>
        <authorList>
            <person name="Hensen N."/>
            <person name="Bonometti L."/>
            <person name="Westerberg I."/>
            <person name="Brannstrom I.O."/>
            <person name="Guillou S."/>
            <person name="Cros-Aarteil S."/>
            <person name="Calhoun S."/>
            <person name="Haridas S."/>
            <person name="Kuo A."/>
            <person name="Mondo S."/>
            <person name="Pangilinan J."/>
            <person name="Riley R."/>
            <person name="LaButti K."/>
            <person name="Andreopoulos B."/>
            <person name="Lipzen A."/>
            <person name="Chen C."/>
            <person name="Yan M."/>
            <person name="Daum C."/>
            <person name="Ng V."/>
            <person name="Clum A."/>
            <person name="Steindorff A."/>
            <person name="Ohm R.A."/>
            <person name="Martin F."/>
            <person name="Silar P."/>
            <person name="Natvig D.O."/>
            <person name="Lalanne C."/>
            <person name="Gautier V."/>
            <person name="Ament-Velasquez S.L."/>
            <person name="Kruys A."/>
            <person name="Hutchinson M.I."/>
            <person name="Powell A.J."/>
            <person name="Barry K."/>
            <person name="Miller A.N."/>
            <person name="Grigoriev I.V."/>
            <person name="Debuchy R."/>
            <person name="Gladieux P."/>
            <person name="Hiltunen Thoren M."/>
            <person name="Johannesson H."/>
        </authorList>
    </citation>
    <scope>NUCLEOTIDE SEQUENCE</scope>
    <source>
        <strain evidence="11">SMH4131-1</strain>
    </source>
</reference>
<evidence type="ECO:0000256" key="4">
    <source>
        <dbReference type="ARBA" id="ARBA00022679"/>
    </source>
</evidence>
<gene>
    <name evidence="11" type="ORF">B0T19DRAFT_55131</name>
</gene>
<organism evidence="11 12">
    <name type="scientific">Cercophora scortea</name>
    <dbReference type="NCBI Taxonomy" id="314031"/>
    <lineage>
        <taxon>Eukaryota</taxon>
        <taxon>Fungi</taxon>
        <taxon>Dikarya</taxon>
        <taxon>Ascomycota</taxon>
        <taxon>Pezizomycotina</taxon>
        <taxon>Sordariomycetes</taxon>
        <taxon>Sordariomycetidae</taxon>
        <taxon>Sordariales</taxon>
        <taxon>Lasiosphaeriaceae</taxon>
        <taxon>Cercophora</taxon>
    </lineage>
</organism>
<dbReference type="GO" id="GO:0032259">
    <property type="term" value="P:methylation"/>
    <property type="evidence" value="ECO:0007669"/>
    <property type="project" value="UniProtKB-KW"/>
</dbReference>
<evidence type="ECO:0000256" key="9">
    <source>
        <dbReference type="SAM" id="MobiDB-lite"/>
    </source>
</evidence>
<feature type="compositionally biased region" description="Basic and acidic residues" evidence="9">
    <location>
        <begin position="304"/>
        <end position="340"/>
    </location>
</feature>
<keyword evidence="12" id="KW-1185">Reference proteome</keyword>
<keyword evidence="5" id="KW-0949">S-adenosyl-L-methionine</keyword>
<evidence type="ECO:0000313" key="11">
    <source>
        <dbReference type="EMBL" id="KAK3336921.1"/>
    </source>
</evidence>
<dbReference type="Pfam" id="PF02676">
    <property type="entry name" value="TYW3"/>
    <property type="match status" value="1"/>
</dbReference>
<proteinExistence type="inferred from homology"/>
<reference evidence="11" key="2">
    <citation type="submission" date="2023-06" db="EMBL/GenBank/DDBJ databases">
        <authorList>
            <consortium name="Lawrence Berkeley National Laboratory"/>
            <person name="Haridas S."/>
            <person name="Hensen N."/>
            <person name="Bonometti L."/>
            <person name="Westerberg I."/>
            <person name="Brannstrom I.O."/>
            <person name="Guillou S."/>
            <person name="Cros-Aarteil S."/>
            <person name="Calhoun S."/>
            <person name="Kuo A."/>
            <person name="Mondo S."/>
            <person name="Pangilinan J."/>
            <person name="Riley R."/>
            <person name="Labutti K."/>
            <person name="Andreopoulos B."/>
            <person name="Lipzen A."/>
            <person name="Chen C."/>
            <person name="Yanf M."/>
            <person name="Daum C."/>
            <person name="Ng V."/>
            <person name="Clum A."/>
            <person name="Steindorff A."/>
            <person name="Ohm R."/>
            <person name="Martin F."/>
            <person name="Silar P."/>
            <person name="Natvig D."/>
            <person name="Lalanne C."/>
            <person name="Gautier V."/>
            <person name="Ament-Velasquez S.L."/>
            <person name="Kruys A."/>
            <person name="Hutchinson M.I."/>
            <person name="Powell A.J."/>
            <person name="Barry K."/>
            <person name="Miller A.N."/>
            <person name="Grigoriev I.V."/>
            <person name="Debuchy R."/>
            <person name="Gladieux P."/>
            <person name="Thoren M.H."/>
            <person name="Johannesson H."/>
        </authorList>
    </citation>
    <scope>NUCLEOTIDE SEQUENCE</scope>
    <source>
        <strain evidence="11">SMH4131-1</strain>
    </source>
</reference>
<evidence type="ECO:0000259" key="10">
    <source>
        <dbReference type="Pfam" id="PF02676"/>
    </source>
</evidence>
<keyword evidence="4" id="KW-0808">Transferase</keyword>
<dbReference type="EMBL" id="JAUEPO010000001">
    <property type="protein sequence ID" value="KAK3336921.1"/>
    <property type="molecule type" value="Genomic_DNA"/>
</dbReference>
<keyword evidence="6" id="KW-0819">tRNA processing</keyword>
<evidence type="ECO:0000256" key="3">
    <source>
        <dbReference type="ARBA" id="ARBA00022603"/>
    </source>
</evidence>
<dbReference type="AlphaFoldDB" id="A0AAE0J650"/>
<keyword evidence="3 11" id="KW-0489">Methyltransferase</keyword>
<evidence type="ECO:0000256" key="5">
    <source>
        <dbReference type="ARBA" id="ARBA00022691"/>
    </source>
</evidence>
<dbReference type="InterPro" id="IPR003827">
    <property type="entry name" value="tRNA_yW-synthesising"/>
</dbReference>
<dbReference type="InterPro" id="IPR036602">
    <property type="entry name" value="tRNA_yW-synthesising-like_sf"/>
</dbReference>
<evidence type="ECO:0000256" key="8">
    <source>
        <dbReference type="ARBA" id="ARBA00049202"/>
    </source>
</evidence>